<dbReference type="Pfam" id="PF03235">
    <property type="entry name" value="GmrSD_N"/>
    <property type="match status" value="1"/>
</dbReference>
<gene>
    <name evidence="3" type="ORF">H1191_18825</name>
</gene>
<evidence type="ECO:0000259" key="1">
    <source>
        <dbReference type="Pfam" id="PF03235"/>
    </source>
</evidence>
<dbReference type="Pfam" id="PF07510">
    <property type="entry name" value="GmrSD_C"/>
    <property type="match status" value="1"/>
</dbReference>
<accession>A0A7W2A974</accession>
<dbReference type="PANTHER" id="PTHR35149">
    <property type="entry name" value="SLL5132 PROTEIN"/>
    <property type="match status" value="1"/>
</dbReference>
<organism evidence="3 4">
    <name type="scientific">Paenactinomyces guangxiensis</name>
    <dbReference type="NCBI Taxonomy" id="1490290"/>
    <lineage>
        <taxon>Bacteria</taxon>
        <taxon>Bacillati</taxon>
        <taxon>Bacillota</taxon>
        <taxon>Bacilli</taxon>
        <taxon>Bacillales</taxon>
        <taxon>Thermoactinomycetaceae</taxon>
        <taxon>Paenactinomyces</taxon>
    </lineage>
</organism>
<dbReference type="Proteomes" id="UP000535491">
    <property type="component" value="Unassembled WGS sequence"/>
</dbReference>
<dbReference type="AlphaFoldDB" id="A0A7W2A974"/>
<protein>
    <submittedName>
        <fullName evidence="3">DUF262 domain-containing protein</fullName>
    </submittedName>
</protein>
<reference evidence="3 4" key="1">
    <citation type="submission" date="2020-07" db="EMBL/GenBank/DDBJ databases">
        <authorList>
            <person name="Feng H."/>
        </authorList>
    </citation>
    <scope>NUCLEOTIDE SEQUENCE [LARGE SCALE GENOMIC DNA]</scope>
    <source>
        <strain evidence="4">s-10</strain>
    </source>
</reference>
<evidence type="ECO:0000313" key="3">
    <source>
        <dbReference type="EMBL" id="MBA4496321.1"/>
    </source>
</evidence>
<dbReference type="InterPro" id="IPR004919">
    <property type="entry name" value="GmrSD_N"/>
</dbReference>
<name>A0A7W2A974_9BACL</name>
<proteinExistence type="predicted"/>
<dbReference type="PANTHER" id="PTHR35149:SF2">
    <property type="entry name" value="DUF262 DOMAIN-CONTAINING PROTEIN"/>
    <property type="match status" value="1"/>
</dbReference>
<keyword evidence="4" id="KW-1185">Reference proteome</keyword>
<comment type="caution">
    <text evidence="3">The sequence shown here is derived from an EMBL/GenBank/DDBJ whole genome shotgun (WGS) entry which is preliminary data.</text>
</comment>
<sequence>MLEREIEAKKKKLNDIFSDFWFLVPEYQRSYVWGNDQVKDLLDDLWFASENNPTKEYFLGSLVLRNMHNDYYKEYEILDGQQRLTTLLLLMAVLRDTATNHLLKDSCKKCIYQDANPYSGIPSRVRIIYKIRDQVEDFIQKYIQEEKGLDNKTGLQEEARIGSVSTQNMVSAIFAIKDFFSDKTQQQISQFAQFLFQKVVLIYVSTDNREDAFRLFTILNNRGVPLSSADILKSMNIGEIDEKENEKYARVWEEIESDLGEDFDRFLSFVRTVLVKEKQRVNLLEEYEENIYKKKLLEVGKPTIDLIKKYKSHYDDLIKLERNDLTNDYRNLVTIMQIGLPSEDWIPPLLLFYEKFGIGTLDEFVKKLEYKFTSDWLLQYSPTQRIENMNRILKAIEKASYELEILNQGILFQVDQASLRNVLNGDIYGRKFARYILLKYEYLKSLQTVHLSNYKHISVEHVLPQNPKVDSKWVETFPEKERKFWVHKLANLVLINKIKNSSLSNLDFSEKKERYLKKRIDVFVGCKVFIYQANNWTPGVLKERQIEMVDTLVNNLC</sequence>
<feature type="domain" description="GmrSD restriction endonucleases N-terminal" evidence="1">
    <location>
        <begin position="14"/>
        <end position="234"/>
    </location>
</feature>
<feature type="domain" description="GmrSD restriction endonucleases C-terminal" evidence="2">
    <location>
        <begin position="424"/>
        <end position="550"/>
    </location>
</feature>
<dbReference type="InterPro" id="IPR011089">
    <property type="entry name" value="GmrSD_C"/>
</dbReference>
<evidence type="ECO:0000259" key="2">
    <source>
        <dbReference type="Pfam" id="PF07510"/>
    </source>
</evidence>
<dbReference type="EMBL" id="JACEIQ010000030">
    <property type="protein sequence ID" value="MBA4496321.1"/>
    <property type="molecule type" value="Genomic_DNA"/>
</dbReference>
<evidence type="ECO:0000313" key="4">
    <source>
        <dbReference type="Proteomes" id="UP000535491"/>
    </source>
</evidence>